<proteinExistence type="predicted"/>
<evidence type="ECO:0000313" key="2">
    <source>
        <dbReference type="Proteomes" id="UP000220005"/>
    </source>
</evidence>
<organism evidence="1 2">
    <name type="scientific">Faecalibacterium prausnitzii</name>
    <dbReference type="NCBI Taxonomy" id="853"/>
    <lineage>
        <taxon>Bacteria</taxon>
        <taxon>Bacillati</taxon>
        <taxon>Bacillota</taxon>
        <taxon>Clostridia</taxon>
        <taxon>Eubacteriales</taxon>
        <taxon>Oscillospiraceae</taxon>
        <taxon>Faecalibacterium</taxon>
    </lineage>
</organism>
<protein>
    <submittedName>
        <fullName evidence="1">Uncharacterized protein</fullName>
    </submittedName>
</protein>
<name>A0A2A7AND9_9FIRM</name>
<dbReference type="EMBL" id="NMTY01000025">
    <property type="protein sequence ID" value="PDX80551.1"/>
    <property type="molecule type" value="Genomic_DNA"/>
</dbReference>
<sequence length="413" mass="45240">MKKLKVDAVVLDLRHLTEETLAAYDKCEMEAVFALMNPHAQALLNQYGVKLDVVQSINGEDDVDVSTINGKATLDGTSIPDKKRAMVVNGKLYMKPDGVKALEQYCGIVVNGKLYMKPDGVKALEQYCGIVVNGKLYCPESLVSAVTAKCTVNGKVCIYPDDAVILNSTTKLDKTFLLRAQAKLYWAERMFVAVDPKLDAEALAAKGARFAAPKAILTESNAETLAPLFTEETELVILPDGTAFLDDDLELSASALRRNGDRLYVMGDVTIPEKAGELLEKIEYLHAEGTIFLPDTLEEAVDVIPELEYQELRVLHGHTLIGKPMLWLGKEMLDLYPDGVTCVDCAMVKLDKALEPDTIAKKFVFDGCAMVFCTELQQNAVSAVSKNVAQIQTGLAKEENDDTVRLDGIQLTL</sequence>
<dbReference type="Proteomes" id="UP000220005">
    <property type="component" value="Unassembled WGS sequence"/>
</dbReference>
<dbReference type="AlphaFoldDB" id="A0A2A7AND9"/>
<reference evidence="1 2" key="1">
    <citation type="journal article" date="2017" name="Front. Microbiol.">
        <title>New Insights into the Diversity of the Genus Faecalibacterium.</title>
        <authorList>
            <person name="Benevides L."/>
            <person name="Burman S."/>
            <person name="Martin R."/>
            <person name="Robert V."/>
            <person name="Thomas M."/>
            <person name="Miquel S."/>
            <person name="Chain F."/>
            <person name="Sokol H."/>
            <person name="Bermudez-Humaran L.G."/>
            <person name="Morrison M."/>
            <person name="Langella P."/>
            <person name="Azevedo V.A."/>
            <person name="Chatel J.M."/>
            <person name="Soares S."/>
        </authorList>
    </citation>
    <scope>NUCLEOTIDE SEQUENCE [LARGE SCALE GENOMIC DNA]</scope>
    <source>
        <strain evidence="1 2">CNCM I 4575</strain>
    </source>
</reference>
<evidence type="ECO:0000313" key="1">
    <source>
        <dbReference type="EMBL" id="PDX80551.1"/>
    </source>
</evidence>
<gene>
    <name evidence="1" type="ORF">CGS58_10915</name>
</gene>
<comment type="caution">
    <text evidence="1">The sequence shown here is derived from an EMBL/GenBank/DDBJ whole genome shotgun (WGS) entry which is preliminary data.</text>
</comment>
<dbReference type="RefSeq" id="WP_097839893.1">
    <property type="nucleotide sequence ID" value="NZ_NMTY01000025.1"/>
</dbReference>
<accession>A0A2A7AND9</accession>